<dbReference type="FunFam" id="3.40.605.10:FF:000026">
    <property type="entry name" value="Aldehyde dehydrogenase, putative"/>
    <property type="match status" value="1"/>
</dbReference>
<comment type="caution">
    <text evidence="13">The sequence shown here is derived from an EMBL/GenBank/DDBJ whole genome shotgun (WGS) entry which is preliminary data.</text>
</comment>
<evidence type="ECO:0000256" key="3">
    <source>
        <dbReference type="ARBA" id="ARBA00013051"/>
    </source>
</evidence>
<evidence type="ECO:0000256" key="1">
    <source>
        <dbReference type="ARBA" id="ARBA00005176"/>
    </source>
</evidence>
<dbReference type="GO" id="GO:0046394">
    <property type="term" value="P:carboxylic acid biosynthetic process"/>
    <property type="evidence" value="ECO:0007669"/>
    <property type="project" value="UniProtKB-ARBA"/>
</dbReference>
<dbReference type="SUPFAM" id="SSF53720">
    <property type="entry name" value="ALDH-like"/>
    <property type="match status" value="1"/>
</dbReference>
<dbReference type="GO" id="GO:0004777">
    <property type="term" value="F:succinate-semialdehyde dehydrogenase (NAD+) activity"/>
    <property type="evidence" value="ECO:0007669"/>
    <property type="project" value="UniProtKB-EC"/>
</dbReference>
<evidence type="ECO:0000313" key="14">
    <source>
        <dbReference type="Proteomes" id="UP000031192"/>
    </source>
</evidence>
<evidence type="ECO:0000256" key="2">
    <source>
        <dbReference type="ARBA" id="ARBA00009986"/>
    </source>
</evidence>
<dbReference type="FunFam" id="3.40.605.10:FF:000005">
    <property type="entry name" value="Succinate-semialdehyde dehydrogenase I"/>
    <property type="match status" value="1"/>
</dbReference>
<evidence type="ECO:0000259" key="12">
    <source>
        <dbReference type="Pfam" id="PF00171"/>
    </source>
</evidence>
<evidence type="ECO:0000256" key="10">
    <source>
        <dbReference type="PROSITE-ProRule" id="PRU10007"/>
    </source>
</evidence>
<dbReference type="InterPro" id="IPR015590">
    <property type="entry name" value="Aldehyde_DH_dom"/>
</dbReference>
<dbReference type="InterPro" id="IPR029510">
    <property type="entry name" value="Ald_DH_CS_GLU"/>
</dbReference>
<evidence type="ECO:0000256" key="8">
    <source>
        <dbReference type="ARBA" id="ARBA00052698"/>
    </source>
</evidence>
<dbReference type="GO" id="GO:0009450">
    <property type="term" value="P:gamma-aminobutyric acid catabolic process"/>
    <property type="evidence" value="ECO:0007669"/>
    <property type="project" value="TreeGrafter"/>
</dbReference>
<dbReference type="EC" id="1.2.1.16" evidence="9"/>
<sequence>MSLHKPPTLADKGLFIEKAYIAGHWQNSQSSRTFQVFDPATNEIIGKCPECSVADLERAVSAAATALDLWRLYSGRERSLILRQWYELILENKDDIATLIVWENGKSYADAAGEVLFAASFLDWYSEEAARIYGDIIPHSNRDISVHVSKEPIGVCALITPWNYPAAMVTRKAAPALAAGCTVIIKTDGLTPYTANAIVKLGERAGIPSGVVNVITALEDTPRLGLAICKSEAIRKVSFTGSTRVGKILAENSGSTLKKLSLELGGNAPFIVYDDANMDTAVACCLKSKFKSSGQTCVCANRIYVQDAVFDAFVSRLAGEIANLQLGSGFNKQVDIGPLISPQAVAKVEEHIHDAVSKGAWVVVGGTRSHLGPQFFEPTLLAGLDDNMKVASEETFGPLAGIFRFSTEIEVIRRANNTKVGLAAYIMTNDLGRAQRTSEQLRTGMVAINTAIISDAPVPFGGVKDSGLGREGGKYGLEEYLELKAVITAKI</sequence>
<dbReference type="AlphaFoldDB" id="A0A0B4GE93"/>
<comment type="catalytic activity">
    <reaction evidence="7">
        <text>succinate semialdehyde + NADP(+) + H2O = succinate + NADPH + 2 H(+)</text>
        <dbReference type="Rhea" id="RHEA:13213"/>
        <dbReference type="ChEBI" id="CHEBI:15377"/>
        <dbReference type="ChEBI" id="CHEBI:15378"/>
        <dbReference type="ChEBI" id="CHEBI:30031"/>
        <dbReference type="ChEBI" id="CHEBI:57706"/>
        <dbReference type="ChEBI" id="CHEBI:57783"/>
        <dbReference type="ChEBI" id="CHEBI:58349"/>
        <dbReference type="EC" id="1.2.1.16"/>
    </reaction>
</comment>
<dbReference type="PROSITE" id="PS00070">
    <property type="entry name" value="ALDEHYDE_DEHYDR_CYS"/>
    <property type="match status" value="1"/>
</dbReference>
<reference evidence="13 14" key="1">
    <citation type="journal article" date="2014" name="Proc. Natl. Acad. Sci. U.S.A.">
        <title>Trajectory and genomic determinants of fungal-pathogen speciation and host adaptation.</title>
        <authorList>
            <person name="Hu X."/>
            <person name="Xiao G."/>
            <person name="Zheng P."/>
            <person name="Shang Y."/>
            <person name="Su Y."/>
            <person name="Zhang X."/>
            <person name="Liu X."/>
            <person name="Zhan S."/>
            <person name="St Leger R.J."/>
            <person name="Wang C."/>
        </authorList>
    </citation>
    <scope>NUCLEOTIDE SEQUENCE [LARGE SCALE GENOMIC DNA]</scope>
    <source>
        <strain evidence="13 14">ARSEF 977</strain>
    </source>
</reference>
<dbReference type="PANTHER" id="PTHR43353:SF11">
    <property type="entry name" value="SUCCINATE SEMIALDEHYDE DEHYDROGENASE (EUROFUNG)"/>
    <property type="match status" value="1"/>
</dbReference>
<dbReference type="EMBL" id="AZNH01000032">
    <property type="protein sequence ID" value="KID85315.1"/>
    <property type="molecule type" value="Genomic_DNA"/>
</dbReference>
<dbReference type="GO" id="GO:0004030">
    <property type="term" value="F:aldehyde dehydrogenase [NAD(P)+] activity"/>
    <property type="evidence" value="ECO:0007669"/>
    <property type="project" value="UniProtKB-ARBA"/>
</dbReference>
<gene>
    <name evidence="13" type="ORF">MGU_07553</name>
</gene>
<dbReference type="InterPro" id="IPR016161">
    <property type="entry name" value="Ald_DH/histidinol_DH"/>
</dbReference>
<dbReference type="GO" id="GO:0005737">
    <property type="term" value="C:cytoplasm"/>
    <property type="evidence" value="ECO:0007669"/>
    <property type="project" value="TreeGrafter"/>
</dbReference>
<comment type="pathway">
    <text evidence="1">Amino-acid degradation; 4-aminobutanoate degradation.</text>
</comment>
<dbReference type="InterPro" id="IPR016163">
    <property type="entry name" value="Ald_DH_C"/>
</dbReference>
<evidence type="ECO:0000256" key="7">
    <source>
        <dbReference type="ARBA" id="ARBA00050387"/>
    </source>
</evidence>
<proteinExistence type="inferred from homology"/>
<dbReference type="InterPro" id="IPR016162">
    <property type="entry name" value="Ald_DH_N"/>
</dbReference>
<evidence type="ECO:0000256" key="5">
    <source>
        <dbReference type="ARBA" id="ARBA00023002"/>
    </source>
</evidence>
<dbReference type="HOGENOM" id="CLU_005391_5_1_1"/>
<dbReference type="InterPro" id="IPR050740">
    <property type="entry name" value="Aldehyde_DH_Superfamily"/>
</dbReference>
<evidence type="ECO:0000256" key="11">
    <source>
        <dbReference type="RuleBase" id="RU003345"/>
    </source>
</evidence>
<dbReference type="Gene3D" id="3.40.309.10">
    <property type="entry name" value="Aldehyde Dehydrogenase, Chain A, domain 2"/>
    <property type="match status" value="1"/>
</dbReference>
<dbReference type="EC" id="1.2.1.24" evidence="3"/>
<dbReference type="PROSITE" id="PS00687">
    <property type="entry name" value="ALDEHYDE_DEHYDR_GLU"/>
    <property type="match status" value="1"/>
</dbReference>
<dbReference type="CDD" id="cd07103">
    <property type="entry name" value="ALDH_F5_SSADH_GabD"/>
    <property type="match status" value="1"/>
</dbReference>
<dbReference type="PANTHER" id="PTHR43353">
    <property type="entry name" value="SUCCINATE-SEMIALDEHYDE DEHYDROGENASE, MITOCHONDRIAL"/>
    <property type="match status" value="1"/>
</dbReference>
<name>A0A0B4GE93_METGA</name>
<evidence type="ECO:0000256" key="9">
    <source>
        <dbReference type="ARBA" id="ARBA00067047"/>
    </source>
</evidence>
<organism evidence="13 14">
    <name type="scientific">Metarhizium guizhouense (strain ARSEF 977)</name>
    <dbReference type="NCBI Taxonomy" id="1276136"/>
    <lineage>
        <taxon>Eukaryota</taxon>
        <taxon>Fungi</taxon>
        <taxon>Dikarya</taxon>
        <taxon>Ascomycota</taxon>
        <taxon>Pezizomycotina</taxon>
        <taxon>Sordariomycetes</taxon>
        <taxon>Hypocreomycetidae</taxon>
        <taxon>Hypocreales</taxon>
        <taxon>Clavicipitaceae</taxon>
        <taxon>Metarhizium</taxon>
    </lineage>
</organism>
<dbReference type="FunFam" id="3.40.309.10:FF:000004">
    <property type="entry name" value="Succinate-semialdehyde dehydrogenase I"/>
    <property type="match status" value="1"/>
</dbReference>
<dbReference type="Proteomes" id="UP000031192">
    <property type="component" value="Unassembled WGS sequence"/>
</dbReference>
<evidence type="ECO:0000256" key="6">
    <source>
        <dbReference type="ARBA" id="ARBA00030806"/>
    </source>
</evidence>
<accession>A0A0B4GE93</accession>
<protein>
    <recommendedName>
        <fullName evidence="4">Succinate-semialdehyde dehydrogenase, mitochondrial</fullName>
        <ecNumber evidence="9">1.2.1.16</ecNumber>
        <ecNumber evidence="3">1.2.1.24</ecNumber>
    </recommendedName>
    <alternativeName>
        <fullName evidence="6">NAD(+)-dependent succinic semialdehyde dehydrogenase</fullName>
    </alternativeName>
</protein>
<feature type="active site" evidence="10">
    <location>
        <position position="263"/>
    </location>
</feature>
<comment type="catalytic activity">
    <reaction evidence="8">
        <text>succinate semialdehyde + NAD(+) + H2O = succinate + NADH + 2 H(+)</text>
        <dbReference type="Rhea" id="RHEA:13217"/>
        <dbReference type="ChEBI" id="CHEBI:15377"/>
        <dbReference type="ChEBI" id="CHEBI:15378"/>
        <dbReference type="ChEBI" id="CHEBI:30031"/>
        <dbReference type="ChEBI" id="CHEBI:57540"/>
        <dbReference type="ChEBI" id="CHEBI:57706"/>
        <dbReference type="ChEBI" id="CHEBI:57945"/>
        <dbReference type="EC" id="1.2.1.16"/>
    </reaction>
</comment>
<evidence type="ECO:0000256" key="4">
    <source>
        <dbReference type="ARBA" id="ARBA00019842"/>
    </source>
</evidence>
<evidence type="ECO:0000313" key="13">
    <source>
        <dbReference type="EMBL" id="KID85315.1"/>
    </source>
</evidence>
<dbReference type="Pfam" id="PF00171">
    <property type="entry name" value="Aldedh"/>
    <property type="match status" value="1"/>
</dbReference>
<dbReference type="Gene3D" id="3.40.605.10">
    <property type="entry name" value="Aldehyde Dehydrogenase, Chain A, domain 1"/>
    <property type="match status" value="1"/>
</dbReference>
<keyword evidence="14" id="KW-1185">Reference proteome</keyword>
<comment type="similarity">
    <text evidence="2 11">Belongs to the aldehyde dehydrogenase family.</text>
</comment>
<dbReference type="OrthoDB" id="310895at2759"/>
<feature type="domain" description="Aldehyde dehydrogenase" evidence="12">
    <location>
        <begin position="25"/>
        <end position="486"/>
    </location>
</feature>
<keyword evidence="5 11" id="KW-0560">Oxidoreductase</keyword>
<dbReference type="InterPro" id="IPR016160">
    <property type="entry name" value="Ald_DH_CS_CYS"/>
</dbReference>